<name>A0A6J1KDH0_CUCMA</name>
<keyword evidence="4" id="KW-0611">Plant defense</keyword>
<evidence type="ECO:0000313" key="8">
    <source>
        <dbReference type="RefSeq" id="XP_022999581.1"/>
    </source>
</evidence>
<evidence type="ECO:0000256" key="4">
    <source>
        <dbReference type="ARBA" id="ARBA00022821"/>
    </source>
</evidence>
<dbReference type="InterPro" id="IPR027417">
    <property type="entry name" value="P-loop_NTPase"/>
</dbReference>
<gene>
    <name evidence="8" type="primary">LOC111493908</name>
</gene>
<comment type="similarity">
    <text evidence="1">Belongs to the disease resistance NB-LRR family.</text>
</comment>
<dbReference type="InterPro" id="IPR002182">
    <property type="entry name" value="NB-ARC"/>
</dbReference>
<dbReference type="FunFam" id="3.40.50.300:FF:001091">
    <property type="entry name" value="Probable disease resistance protein At1g61300"/>
    <property type="match status" value="1"/>
</dbReference>
<dbReference type="KEGG" id="cmax:111493908"/>
<dbReference type="GeneID" id="111493908"/>
<dbReference type="InterPro" id="IPR032675">
    <property type="entry name" value="LRR_dom_sf"/>
</dbReference>
<keyword evidence="5" id="KW-0067">ATP-binding</keyword>
<feature type="domain" description="AAA+ ATPase" evidence="6">
    <location>
        <begin position="171"/>
        <end position="312"/>
    </location>
</feature>
<dbReference type="PANTHER" id="PTHR33463:SF203">
    <property type="entry name" value="AAA+ ATPASE DOMAIN-CONTAINING PROTEIN"/>
    <property type="match status" value="1"/>
</dbReference>
<dbReference type="RefSeq" id="XP_022999581.1">
    <property type="nucleotide sequence ID" value="XM_023143813.1"/>
</dbReference>
<dbReference type="Gene3D" id="1.10.8.430">
    <property type="entry name" value="Helical domain of apoptotic protease-activating factors"/>
    <property type="match status" value="1"/>
</dbReference>
<protein>
    <submittedName>
        <fullName evidence="8">Probable disease resistance protein At4g27220</fullName>
    </submittedName>
</protein>
<dbReference type="SUPFAM" id="SSF52047">
    <property type="entry name" value="RNI-like"/>
    <property type="match status" value="1"/>
</dbReference>
<proteinExistence type="inferred from homology"/>
<dbReference type="PRINTS" id="PR00364">
    <property type="entry name" value="DISEASERSIST"/>
</dbReference>
<dbReference type="GO" id="GO:0006952">
    <property type="term" value="P:defense response"/>
    <property type="evidence" value="ECO:0007669"/>
    <property type="project" value="UniProtKB-KW"/>
</dbReference>
<dbReference type="OrthoDB" id="1747797at2759"/>
<dbReference type="Pfam" id="PF00931">
    <property type="entry name" value="NB-ARC"/>
    <property type="match status" value="1"/>
</dbReference>
<dbReference type="InterPro" id="IPR057135">
    <property type="entry name" value="At4g27190-like_LRR"/>
</dbReference>
<dbReference type="Pfam" id="PF23598">
    <property type="entry name" value="LRR_14"/>
    <property type="match status" value="1"/>
</dbReference>
<accession>A0A6J1KDH0</accession>
<dbReference type="InterPro" id="IPR050905">
    <property type="entry name" value="Plant_NBS-LRR"/>
</dbReference>
<organism evidence="7 8">
    <name type="scientific">Cucurbita maxima</name>
    <name type="common">Pumpkin</name>
    <name type="synonym">Winter squash</name>
    <dbReference type="NCBI Taxonomy" id="3661"/>
    <lineage>
        <taxon>Eukaryota</taxon>
        <taxon>Viridiplantae</taxon>
        <taxon>Streptophyta</taxon>
        <taxon>Embryophyta</taxon>
        <taxon>Tracheophyta</taxon>
        <taxon>Spermatophyta</taxon>
        <taxon>Magnoliopsida</taxon>
        <taxon>eudicotyledons</taxon>
        <taxon>Gunneridae</taxon>
        <taxon>Pentapetalae</taxon>
        <taxon>rosids</taxon>
        <taxon>fabids</taxon>
        <taxon>Cucurbitales</taxon>
        <taxon>Cucurbitaceae</taxon>
        <taxon>Cucurbiteae</taxon>
        <taxon>Cucurbita</taxon>
    </lineage>
</organism>
<dbReference type="SMART" id="SM00382">
    <property type="entry name" value="AAA"/>
    <property type="match status" value="1"/>
</dbReference>
<dbReference type="Gene3D" id="3.40.50.300">
    <property type="entry name" value="P-loop containing nucleotide triphosphate hydrolases"/>
    <property type="match status" value="1"/>
</dbReference>
<evidence type="ECO:0000256" key="5">
    <source>
        <dbReference type="ARBA" id="ARBA00022840"/>
    </source>
</evidence>
<dbReference type="GO" id="GO:0043531">
    <property type="term" value="F:ADP binding"/>
    <property type="evidence" value="ECO:0007669"/>
    <property type="project" value="InterPro"/>
</dbReference>
<keyword evidence="7" id="KW-1185">Reference proteome</keyword>
<evidence type="ECO:0000256" key="3">
    <source>
        <dbReference type="ARBA" id="ARBA00022741"/>
    </source>
</evidence>
<evidence type="ECO:0000256" key="2">
    <source>
        <dbReference type="ARBA" id="ARBA00022737"/>
    </source>
</evidence>
<evidence type="ECO:0000256" key="1">
    <source>
        <dbReference type="ARBA" id="ARBA00008894"/>
    </source>
</evidence>
<dbReference type="InterPro" id="IPR042197">
    <property type="entry name" value="Apaf_helical"/>
</dbReference>
<dbReference type="InterPro" id="IPR055414">
    <property type="entry name" value="LRR_R13L4/SHOC2-like"/>
</dbReference>
<dbReference type="SUPFAM" id="SSF52058">
    <property type="entry name" value="L domain-like"/>
    <property type="match status" value="1"/>
</dbReference>
<dbReference type="InterPro" id="IPR003593">
    <property type="entry name" value="AAA+_ATPase"/>
</dbReference>
<keyword evidence="3" id="KW-0547">Nucleotide-binding</keyword>
<evidence type="ECO:0000313" key="7">
    <source>
        <dbReference type="Proteomes" id="UP000504608"/>
    </source>
</evidence>
<dbReference type="Gene3D" id="3.80.10.10">
    <property type="entry name" value="Ribonuclease Inhibitor"/>
    <property type="match status" value="3"/>
</dbReference>
<dbReference type="Pfam" id="PF23247">
    <property type="entry name" value="LRR_RPS2"/>
    <property type="match status" value="4"/>
</dbReference>
<evidence type="ECO:0000259" key="6">
    <source>
        <dbReference type="SMART" id="SM00382"/>
    </source>
</evidence>
<dbReference type="SUPFAM" id="SSF52540">
    <property type="entry name" value="P-loop containing nucleoside triphosphate hydrolases"/>
    <property type="match status" value="1"/>
</dbReference>
<dbReference type="Proteomes" id="UP000504608">
    <property type="component" value="Unplaced"/>
</dbReference>
<dbReference type="GO" id="GO:0005524">
    <property type="term" value="F:ATP binding"/>
    <property type="evidence" value="ECO:0007669"/>
    <property type="project" value="UniProtKB-KW"/>
</dbReference>
<dbReference type="PANTHER" id="PTHR33463">
    <property type="entry name" value="NB-ARC DOMAIN-CONTAINING PROTEIN-RELATED"/>
    <property type="match status" value="1"/>
</dbReference>
<reference evidence="8" key="1">
    <citation type="submission" date="2025-08" db="UniProtKB">
        <authorList>
            <consortium name="RefSeq"/>
        </authorList>
    </citation>
    <scope>IDENTIFICATION</scope>
    <source>
        <tissue evidence="8">Young leaves</tissue>
    </source>
</reference>
<sequence>MDIVISVVAKVGECMVKPIGRQMGYLIFYQSYVTDLEYQLSVLENTRRRVQHKVDEARRNAEDILVDVQEWLIKVDKVDKEIKIFLLDGNQSGNKCCSGSCFFSFQRYQLSKKAKIEADNVKKMKEEGNFDKVSIPGALPGVGSSAIKGFLTFGSRISVMNEIIAALIDSKVSMVGVYGMGGVGKTMLVKEISRHVREVRLFDEVVMVTIGQIPDIRSIQSKIGDMLSLSFKQESVEGRAALLQKRLKKENKILVVLDDMWEELDLETVGIPYGEDRERCKILITSRHHHVLYNKMSIRNTFEVKFLNEEESWNFFKSKAGESLEISVLKSVASEVAKECVGLPIALSTVAKALSGKPLPIWRDALKQLQNPAAVNEGVGKEAHASVELSYKYVESEEAKLLFLLCSVFHEDYDINMEKLLIYAFGLRLLQHINSLADARDRMVKLVDVLKSSCLLLDSDRGDNFVKMHDVVRNVAISIAYRDDRMCTMSYGRGSTEWRKDGAFRKCNAVLINTENFHNLPQKMMFPKLELLVLVQGTSFDPCIHMPEDFLMELAKLKVLELHNMQISLSSFHSLAYLRILRLWFCELGNMDMIKELKELEILSLRGCYIKELPPALGQLTQLKSLDLKYCYKLEMIPPNVLSKLTKLEELDMEESFVGWDGVGLTSKTKNASLLELHFLTCLTTLCLCVPDASIMPKQLFLDKLKLERFQIVIGREWPDYTFNTFKVMCLKVDSEILLSEGIKRLLCESEELHLEVPVTIGNHILFELDKKDVPPLKHLVFHHFDEQYLVSEASLKGFTNLELLALNRMKSLQSIINERLRVVPFNKLKIIKVEDCKILRNLFYSSIMSGLSNLQQIHVSNCEMIETIVAMENEATSQFECSKLSSLSLTGLPQLTSFCLKVDRLRQKIQDDVQQHSEIAQEYELSDCIPFFNEQVTFPSLKTLVLKGLHKLKTIWPNRPTMESFSKLKRIELTSCQSLRIVFPSNTIRSLKSLEKLEIRSCELIEEIFQWSDANEEGEIFSSQLRHLDLHELPRLKNVWNRVPQELVTFQSIASVTVEGCPELKSLFPASFTTNLQLLESLVLERCGLEEIFVKEERFETTKTQFVFSKVSFLTLDCTLVMRDLWHGQSLRVLFPKLKALALLGSDVYKWSISMTNLPFGFVELLFIVDELHVIDSFLVELFPSEGFFTAEERRVGISVPLRRLSLLRLPKIVNLWKTKLEVTPSFHNLEVLEVEDCSRLNSLFQSLSSLHNLRCIRIVACHGLVHLMDSSVAKVLVQLQELHLSACKKMSTIIAKGEEEDEIVFSQLKILELFDLPNLSTFHSGKSTIKFPCLKKVVMKKCPEMKAFSCGVVTTPEHCWYAKWGSDEGFWTSNVNATINQLWDNDLDTSLQSFFVEEVELDFEEQIQEE</sequence>
<keyword evidence="2" id="KW-0677">Repeat</keyword>